<evidence type="ECO:0000259" key="6">
    <source>
        <dbReference type="Pfam" id="PF04932"/>
    </source>
</evidence>
<keyword evidence="10" id="KW-1185">Reference proteome</keyword>
<comment type="subcellular location">
    <subcellularLocation>
        <location evidence="1">Membrane</location>
        <topology evidence="1">Multi-pass membrane protein</topology>
    </subcellularLocation>
</comment>
<evidence type="ECO:0000256" key="1">
    <source>
        <dbReference type="ARBA" id="ARBA00004141"/>
    </source>
</evidence>
<name>A0ABY6DMG7_9NEIS</name>
<dbReference type="Pfam" id="PF11846">
    <property type="entry name" value="Wzy_C_2"/>
    <property type="match status" value="1"/>
</dbReference>
<accession>A0ABY6DMG7</accession>
<organism evidence="9 10">
    <name type="scientific">Chitiniphilus purpureus</name>
    <dbReference type="NCBI Taxonomy" id="2981137"/>
    <lineage>
        <taxon>Bacteria</taxon>
        <taxon>Pseudomonadati</taxon>
        <taxon>Pseudomonadota</taxon>
        <taxon>Betaproteobacteria</taxon>
        <taxon>Neisseriales</taxon>
        <taxon>Chitinibacteraceae</taxon>
        <taxon>Chitiniphilus</taxon>
    </lineage>
</organism>
<feature type="transmembrane region" description="Helical" evidence="5">
    <location>
        <begin position="183"/>
        <end position="198"/>
    </location>
</feature>
<feature type="transmembrane region" description="Helical" evidence="5">
    <location>
        <begin position="204"/>
        <end position="221"/>
    </location>
</feature>
<dbReference type="InterPro" id="IPR031726">
    <property type="entry name" value="PglL_A"/>
</dbReference>
<evidence type="ECO:0000256" key="3">
    <source>
        <dbReference type="ARBA" id="ARBA00022989"/>
    </source>
</evidence>
<dbReference type="PANTHER" id="PTHR37422">
    <property type="entry name" value="TEICHURONIC ACID BIOSYNTHESIS PROTEIN TUAE"/>
    <property type="match status" value="1"/>
</dbReference>
<feature type="transmembrane region" description="Helical" evidence="5">
    <location>
        <begin position="366"/>
        <end position="382"/>
    </location>
</feature>
<evidence type="ECO:0000256" key="5">
    <source>
        <dbReference type="SAM" id="Phobius"/>
    </source>
</evidence>
<evidence type="ECO:0000313" key="10">
    <source>
        <dbReference type="Proteomes" id="UP001061302"/>
    </source>
</evidence>
<evidence type="ECO:0000256" key="4">
    <source>
        <dbReference type="ARBA" id="ARBA00023136"/>
    </source>
</evidence>
<dbReference type="InterPro" id="IPR051533">
    <property type="entry name" value="WaaL-like"/>
</dbReference>
<sequence>MPLRVFQLLLLLLFSLPFAVPFLYAPNPVFPSELTAFGLCALLVLAALTLPRGPRAPLPWMIWPWLGLAALIALQGLLLPTPYLALRLIPILYLVAGALTVLALARARDAYGWAPLLEALVWGLLVGALANSLLAVPQVLGKLQSGRGQVFGNIGQANMYGHYLAWGLAALAWLCARRGIPRALFWCAGPWLAISLAWCGSRSVLMYASAWLCLGVLMLWRQREPQVARFGRWLLLAAVAVLAAQVLTPLINDLLALVLGQPHAVPSALERLSANGARRLVEWQKAWITFTLHPWFGAGWSNYPAYSVALHGTPAFAGAMESKLFTHSHNSLMNLLAETGVLGTAIVLGGLGWAAAGLRRRRHDSGAWLGAALVAVTLLHSMVEYPLWYFHFLAPFILLVFVAHDDAPRRQVPDMAARGLAVIGGALLLALTMVGLQTYRQLHPMMQPAQTASENLDRLNRLEVLRRHPLADFYAGFALSNYVVVNQNDIAWKLGVLDPLVQVRPYPAQLGKAAVLHALRGEHEPARRLIRQAAYAYPANLDWFAEMPQPYAERHPAVRSLLAEVEAAEGFFRQVQAARAAHR</sequence>
<protein>
    <submittedName>
        <fullName evidence="9">Wzy polymerase domain-containing protein</fullName>
    </submittedName>
</protein>
<keyword evidence="3 5" id="KW-1133">Transmembrane helix</keyword>
<dbReference type="Proteomes" id="UP001061302">
    <property type="component" value="Chromosome"/>
</dbReference>
<dbReference type="RefSeq" id="WP_263124599.1">
    <property type="nucleotide sequence ID" value="NZ_CP106753.1"/>
</dbReference>
<dbReference type="InterPro" id="IPR007016">
    <property type="entry name" value="O-antigen_ligase-rel_domated"/>
</dbReference>
<dbReference type="Pfam" id="PF15864">
    <property type="entry name" value="PglL_A"/>
    <property type="match status" value="1"/>
</dbReference>
<proteinExistence type="predicted"/>
<feature type="transmembrane region" description="Helical" evidence="5">
    <location>
        <begin position="84"/>
        <end position="107"/>
    </location>
</feature>
<dbReference type="Pfam" id="PF04932">
    <property type="entry name" value="Wzy_C"/>
    <property type="match status" value="1"/>
</dbReference>
<reference evidence="9" key="1">
    <citation type="submission" date="2022-10" db="EMBL/GenBank/DDBJ databases">
        <title>Chitiniphilus purpureus sp. nov., a novel chitin-degrading bacterium isolated from crawfish pond sediment.</title>
        <authorList>
            <person name="Li K."/>
        </authorList>
    </citation>
    <scope>NUCLEOTIDE SEQUENCE</scope>
    <source>
        <strain evidence="9">CD1</strain>
    </source>
</reference>
<evidence type="ECO:0000313" key="9">
    <source>
        <dbReference type="EMBL" id="UXY15197.1"/>
    </source>
</evidence>
<feature type="transmembrane region" description="Helical" evidence="5">
    <location>
        <begin position="119"/>
        <end position="140"/>
    </location>
</feature>
<feature type="transmembrane region" description="Helical" evidence="5">
    <location>
        <begin position="60"/>
        <end position="78"/>
    </location>
</feature>
<dbReference type="PANTHER" id="PTHR37422:SF21">
    <property type="entry name" value="EXOQ-LIKE PROTEIN"/>
    <property type="match status" value="1"/>
</dbReference>
<feature type="transmembrane region" description="Helical" evidence="5">
    <location>
        <begin position="160"/>
        <end position="176"/>
    </location>
</feature>
<dbReference type="InterPro" id="IPR021797">
    <property type="entry name" value="Wzy_C_2"/>
</dbReference>
<gene>
    <name evidence="9" type="ORF">N8I74_18085</name>
</gene>
<evidence type="ECO:0000256" key="2">
    <source>
        <dbReference type="ARBA" id="ARBA00022692"/>
    </source>
</evidence>
<feature type="domain" description="Protein glycosylation ligase" evidence="8">
    <location>
        <begin position="150"/>
        <end position="174"/>
    </location>
</feature>
<keyword evidence="4 5" id="KW-0472">Membrane</keyword>
<feature type="transmembrane region" description="Helical" evidence="5">
    <location>
        <begin position="416"/>
        <end position="436"/>
    </location>
</feature>
<feature type="domain" description="O-antigen ligase-related" evidence="6">
    <location>
        <begin position="192"/>
        <end position="347"/>
    </location>
</feature>
<feature type="transmembrane region" description="Helical" evidence="5">
    <location>
        <begin position="332"/>
        <end position="354"/>
    </location>
</feature>
<feature type="transmembrane region" description="Helical" evidence="5">
    <location>
        <begin position="29"/>
        <end position="48"/>
    </location>
</feature>
<feature type="transmembrane region" description="Helical" evidence="5">
    <location>
        <begin position="233"/>
        <end position="251"/>
    </location>
</feature>
<feature type="domain" description="Virulence factor membrane-bound polymerase C-terminal" evidence="7">
    <location>
        <begin position="369"/>
        <end position="543"/>
    </location>
</feature>
<evidence type="ECO:0000259" key="8">
    <source>
        <dbReference type="Pfam" id="PF15864"/>
    </source>
</evidence>
<dbReference type="EMBL" id="CP106753">
    <property type="protein sequence ID" value="UXY15197.1"/>
    <property type="molecule type" value="Genomic_DNA"/>
</dbReference>
<evidence type="ECO:0000259" key="7">
    <source>
        <dbReference type="Pfam" id="PF11846"/>
    </source>
</evidence>
<keyword evidence="2 5" id="KW-0812">Transmembrane</keyword>
<feature type="transmembrane region" description="Helical" evidence="5">
    <location>
        <begin position="388"/>
        <end position="404"/>
    </location>
</feature>